<accession>A0A1H7S3M5</accession>
<evidence type="ECO:0000313" key="1">
    <source>
        <dbReference type="EMBL" id="SEL67210.1"/>
    </source>
</evidence>
<dbReference type="RefSeq" id="WP_091409969.1">
    <property type="nucleotide sequence ID" value="NZ_FOAB01000005.1"/>
</dbReference>
<dbReference type="AlphaFoldDB" id="A0A1H7S3M5"/>
<dbReference type="OrthoDB" id="8263000at2"/>
<organism evidence="1 2">
    <name type="scientific">Aquimarina amphilecti</name>
    <dbReference type="NCBI Taxonomy" id="1038014"/>
    <lineage>
        <taxon>Bacteria</taxon>
        <taxon>Pseudomonadati</taxon>
        <taxon>Bacteroidota</taxon>
        <taxon>Flavobacteriia</taxon>
        <taxon>Flavobacteriales</taxon>
        <taxon>Flavobacteriaceae</taxon>
        <taxon>Aquimarina</taxon>
    </lineage>
</organism>
<evidence type="ECO:0000313" key="2">
    <source>
        <dbReference type="Proteomes" id="UP000198521"/>
    </source>
</evidence>
<proteinExistence type="predicted"/>
<dbReference type="EMBL" id="FOAB01000005">
    <property type="protein sequence ID" value="SEL67210.1"/>
    <property type="molecule type" value="Genomic_DNA"/>
</dbReference>
<dbReference type="Proteomes" id="UP000198521">
    <property type="component" value="Unassembled WGS sequence"/>
</dbReference>
<gene>
    <name evidence="1" type="ORF">SAMN04487910_2989</name>
</gene>
<name>A0A1H7S3M5_AQUAM</name>
<reference evidence="1 2" key="1">
    <citation type="submission" date="2016-10" db="EMBL/GenBank/DDBJ databases">
        <authorList>
            <person name="de Groot N.N."/>
        </authorList>
    </citation>
    <scope>NUCLEOTIDE SEQUENCE [LARGE SCALE GENOMIC DNA]</scope>
    <source>
        <strain evidence="1 2">DSM 25232</strain>
    </source>
</reference>
<protein>
    <submittedName>
        <fullName evidence="1">Uncharacterized protein</fullName>
    </submittedName>
</protein>
<dbReference type="STRING" id="1038014.SAMN04487910_2989"/>
<sequence length="813" mass="92333">MTDTITIPKEVPQDSALSYEFLRAEGMQLIQKMATDTWTDHNIHDPGITILEQVCYAVTDLAYRIEYDIQDLIGNDHKSLYSPATILTTNPVTLMDIRKMVIDIEGVKNAWVEKVVPKNANEPVPSIPKGLFRVFIEKDGLFDIPGSKIIAAVREKLNSCRSICEDFEEIKLLDTQGVRLQGVIEIADNVDDIHELIANMLHSVGTHFSPRIPFYTLQQQLEKGKTTDEIFDGPRLHHGFMEDPDIAKAYRKVEIQTSDVIKEIMDQPGILVIDKLALATGTNTVKNWLLPLDTSKTPILDVDGTLSQVSFTSKGLTVRIDTERIKQLYNQKRTEEVSRLGSLIEKDIILSASDAPSLDQYYPIQNQFPMNYGIGEIGLPDSTSATRKAQAKQLSGYLLFFEQTLANYFSQLASFKKLMSFDGEDTSTYFNQNLLDCVPGISELLGSPESYTKYLQEMTADTNKALLRKNKFLNHLLARFAEKFTSYGMVLKDTTDNQDTSDKKLIEDKARFLKEYPGVSGCKAKGYDIKNDLWDTENVSGLEKRIALKIGIEDYSRRNLGNGEAAGLHMVEHILLRSRKSYPYPFVASYDTSKITTFEAAITEEFTRCIIGDHDVLLGEEVEITNNDNYNGVYTVLAVGDDFFEIKAPFQESESGAVWKRTHDIRYYLRSAAVQSFRAGTNTNHTFCHIGAHSLKIGDVVEITKTTHYNGVHTIISISKDGFEIDVPFAEEEETGRWMAAETLQDPYSLQLTYMLPLWIERYQDEDFKKFIALTIREETPVHIRTNIQWLDQEEMQEFDHAYHRFLTEIQNG</sequence>
<keyword evidence="2" id="KW-1185">Reference proteome</keyword>